<protein>
    <recommendedName>
        <fullName evidence="5">TonB-dependent receptor plug domain-containing protein</fullName>
    </recommendedName>
</protein>
<dbReference type="InterPro" id="IPR012910">
    <property type="entry name" value="Plug_dom"/>
</dbReference>
<dbReference type="InterPro" id="IPR037066">
    <property type="entry name" value="Plug_dom_sf"/>
</dbReference>
<keyword evidence="4" id="KW-0813">Transport</keyword>
<evidence type="ECO:0000259" key="5">
    <source>
        <dbReference type="Pfam" id="PF07715"/>
    </source>
</evidence>
<dbReference type="Pfam" id="PF07715">
    <property type="entry name" value="Plug"/>
    <property type="match status" value="1"/>
</dbReference>
<sequence length="100" mass="10544">MLILGAVAIPFEVALAEVCPVLLPCMIQDGAKISATETEKNMQGYFVPNSSAATGTETPIRDVPFSIQVVPQPVIKDRNVTTLGGALQTVPGVVPLGRQR</sequence>
<keyword evidence="2" id="KW-0732">Signal</keyword>
<dbReference type="PANTHER" id="PTHR32552:SF68">
    <property type="entry name" value="FERRICHROME OUTER MEMBRANE TRANSPORTER_PHAGE RECEPTOR"/>
    <property type="match status" value="1"/>
</dbReference>
<dbReference type="EMBL" id="JAVMIP010000025">
    <property type="protein sequence ID" value="MDS3862283.1"/>
    <property type="molecule type" value="Genomic_DNA"/>
</dbReference>
<dbReference type="Proteomes" id="UP001268256">
    <property type="component" value="Unassembled WGS sequence"/>
</dbReference>
<accession>A0AAE4FUV0</accession>
<organism evidence="6 7">
    <name type="scientific">Pseudocalidococcus azoricus BACA0444</name>
    <dbReference type="NCBI Taxonomy" id="2918990"/>
    <lineage>
        <taxon>Bacteria</taxon>
        <taxon>Bacillati</taxon>
        <taxon>Cyanobacteriota</taxon>
        <taxon>Cyanophyceae</taxon>
        <taxon>Acaryochloridales</taxon>
        <taxon>Thermosynechococcaceae</taxon>
        <taxon>Pseudocalidococcus</taxon>
        <taxon>Pseudocalidococcus azoricus</taxon>
    </lineage>
</organism>
<dbReference type="GO" id="GO:0015344">
    <property type="term" value="F:siderophore uptake transmembrane transporter activity"/>
    <property type="evidence" value="ECO:0007669"/>
    <property type="project" value="TreeGrafter"/>
</dbReference>
<keyword evidence="7" id="KW-1185">Reference proteome</keyword>
<comment type="caution">
    <text evidence="6">The sequence shown here is derived from an EMBL/GenBank/DDBJ whole genome shotgun (WGS) entry which is preliminary data.</text>
</comment>
<name>A0AAE4FUV0_9CYAN</name>
<reference evidence="7" key="1">
    <citation type="submission" date="2023-07" db="EMBL/GenBank/DDBJ databases">
        <authorList>
            <person name="Luz R."/>
            <person name="Cordeiro R."/>
            <person name="Fonseca A."/>
            <person name="Goncalves V."/>
        </authorList>
    </citation>
    <scope>NUCLEOTIDE SEQUENCE [LARGE SCALE GENOMIC DNA]</scope>
    <source>
        <strain evidence="7">BACA0444</strain>
    </source>
</reference>
<evidence type="ECO:0000313" key="7">
    <source>
        <dbReference type="Proteomes" id="UP001268256"/>
    </source>
</evidence>
<proteinExistence type="predicted"/>
<keyword evidence="1" id="KW-0410">Iron transport</keyword>
<keyword evidence="3" id="KW-0408">Iron</keyword>
<dbReference type="SUPFAM" id="SSF56935">
    <property type="entry name" value="Porins"/>
    <property type="match status" value="1"/>
</dbReference>
<evidence type="ECO:0000256" key="1">
    <source>
        <dbReference type="ARBA" id="ARBA00022496"/>
    </source>
</evidence>
<evidence type="ECO:0000256" key="2">
    <source>
        <dbReference type="ARBA" id="ARBA00022729"/>
    </source>
</evidence>
<evidence type="ECO:0000256" key="3">
    <source>
        <dbReference type="ARBA" id="ARBA00023004"/>
    </source>
</evidence>
<dbReference type="RefSeq" id="WP_322879491.1">
    <property type="nucleotide sequence ID" value="NZ_JAVMIP010000025.1"/>
</dbReference>
<dbReference type="AlphaFoldDB" id="A0AAE4FUV0"/>
<evidence type="ECO:0000256" key="4">
    <source>
        <dbReference type="ARBA" id="ARBA00023065"/>
    </source>
</evidence>
<dbReference type="InterPro" id="IPR039426">
    <property type="entry name" value="TonB-dep_rcpt-like"/>
</dbReference>
<keyword evidence="4" id="KW-0406">Ion transport</keyword>
<dbReference type="Gene3D" id="2.170.130.10">
    <property type="entry name" value="TonB-dependent receptor, plug domain"/>
    <property type="match status" value="1"/>
</dbReference>
<feature type="domain" description="TonB-dependent receptor plug" evidence="5">
    <location>
        <begin position="60"/>
        <end position="94"/>
    </location>
</feature>
<dbReference type="GO" id="GO:0009279">
    <property type="term" value="C:cell outer membrane"/>
    <property type="evidence" value="ECO:0007669"/>
    <property type="project" value="TreeGrafter"/>
</dbReference>
<evidence type="ECO:0000313" key="6">
    <source>
        <dbReference type="EMBL" id="MDS3862283.1"/>
    </source>
</evidence>
<dbReference type="PANTHER" id="PTHR32552">
    <property type="entry name" value="FERRICHROME IRON RECEPTOR-RELATED"/>
    <property type="match status" value="1"/>
</dbReference>
<gene>
    <name evidence="6" type="ORF">RIF25_15900</name>
</gene>